<dbReference type="Pfam" id="PF00561">
    <property type="entry name" value="Abhydrolase_1"/>
    <property type="match status" value="1"/>
</dbReference>
<evidence type="ECO:0000256" key="1">
    <source>
        <dbReference type="ARBA" id="ARBA00010088"/>
    </source>
</evidence>
<sequence>MNQTTKAILTTACILVCLTRGAVSQATWNESSWLSVTPTKNLTWVPCYDGGLECGRFQVPLNYSDPEGQSAAIALVRMKANVSVDSTDYLGPILFNPGGPGGSGVELIVSLGTRLRGILGPQFDLVGFDPRGVSRSTPRITFFKTREERLSWERASIQELNSSSRDNVASYWSRAKIAGQLAGERAGDILPFMNTDHTARDMLRITEAYGREKLQYWGISYGTALGSTFAAMFPDKVQRLVIDGVVDVQDDYYTTEWKNVVFDTDHTLRWFFKYCHDAGPEKCPFYESSVEAIDERLNKLYQSIIQAPVPERTATVIQGLIDYATLRTIIFNTLYQPFAQWSTMATALADLEKGNGTTLIQLLGPPPPTPSPCDPPVLESNFIESLTAIVCNDGDVVPSSLEHAEQHYQESLKVSGWGSLSAATRIKCSSWPSIPKNFFRGPITGNTSHPLLVIGNTADPVTPLANAHKVSKGFPGSVVLQQDSPGVRLPITFLPKLSVTLLNLSSSQHGSTSSPSLCTANVVRAYFVNGTLPKPGTVCPIDGNPFSKVA</sequence>
<comment type="caution">
    <text evidence="6">The sequence shown here is derived from an EMBL/GenBank/DDBJ whole genome shotgun (WGS) entry which is preliminary data.</text>
</comment>
<evidence type="ECO:0000313" key="7">
    <source>
        <dbReference type="Proteomes" id="UP000054988"/>
    </source>
</evidence>
<dbReference type="EMBL" id="LATX01001880">
    <property type="protein sequence ID" value="KTB36848.1"/>
    <property type="molecule type" value="Genomic_DNA"/>
</dbReference>
<proteinExistence type="inferred from homology"/>
<evidence type="ECO:0000256" key="2">
    <source>
        <dbReference type="ARBA" id="ARBA00022801"/>
    </source>
</evidence>
<dbReference type="Pfam" id="PF08386">
    <property type="entry name" value="Abhydrolase_4"/>
    <property type="match status" value="1"/>
</dbReference>
<reference evidence="6 7" key="1">
    <citation type="submission" date="2015-12" db="EMBL/GenBank/DDBJ databases">
        <title>Draft genome sequence of Moniliophthora roreri, the causal agent of frosty pod rot of cacao.</title>
        <authorList>
            <person name="Aime M.C."/>
            <person name="Diaz-Valderrama J.R."/>
            <person name="Kijpornyongpan T."/>
            <person name="Phillips-Mora W."/>
        </authorList>
    </citation>
    <scope>NUCLEOTIDE SEQUENCE [LARGE SCALE GENOMIC DNA]</scope>
    <source>
        <strain evidence="6 7">MCA 2952</strain>
    </source>
</reference>
<comment type="similarity">
    <text evidence="1">Belongs to the peptidase S33 family.</text>
</comment>
<feature type="domain" description="AB hydrolase-1" evidence="4">
    <location>
        <begin position="92"/>
        <end position="248"/>
    </location>
</feature>
<dbReference type="AlphaFoldDB" id="A0A0W0FKL9"/>
<evidence type="ECO:0000259" key="5">
    <source>
        <dbReference type="Pfam" id="PF08386"/>
    </source>
</evidence>
<dbReference type="GO" id="GO:0016787">
    <property type="term" value="F:hydrolase activity"/>
    <property type="evidence" value="ECO:0007669"/>
    <property type="project" value="UniProtKB-KW"/>
</dbReference>
<dbReference type="InterPro" id="IPR029058">
    <property type="entry name" value="AB_hydrolase_fold"/>
</dbReference>
<dbReference type="PANTHER" id="PTHR43248">
    <property type="entry name" value="2-SUCCINYL-6-HYDROXY-2,4-CYCLOHEXADIENE-1-CARBOXYLATE SYNTHASE"/>
    <property type="match status" value="1"/>
</dbReference>
<dbReference type="Proteomes" id="UP000054988">
    <property type="component" value="Unassembled WGS sequence"/>
</dbReference>
<keyword evidence="3" id="KW-0732">Signal</keyword>
<keyword evidence="2" id="KW-0378">Hydrolase</keyword>
<dbReference type="InterPro" id="IPR051601">
    <property type="entry name" value="Serine_prot/Carboxylest_S33"/>
</dbReference>
<accession>A0A0W0FKL9</accession>
<gene>
    <name evidence="6" type="ORF">WG66_10585</name>
</gene>
<dbReference type="InterPro" id="IPR013595">
    <property type="entry name" value="Pept_S33_TAP-like_C"/>
</dbReference>
<dbReference type="eggNOG" id="ENOG502RY03">
    <property type="taxonomic scope" value="Eukaryota"/>
</dbReference>
<evidence type="ECO:0000259" key="4">
    <source>
        <dbReference type="Pfam" id="PF00561"/>
    </source>
</evidence>
<feature type="chain" id="PRO_5006901873" description="AB hydrolase-1 domain-containing protein" evidence="3">
    <location>
        <begin position="25"/>
        <end position="550"/>
    </location>
</feature>
<organism evidence="6 7">
    <name type="scientific">Moniliophthora roreri</name>
    <name type="common">Frosty pod rot fungus</name>
    <name type="synonym">Monilia roreri</name>
    <dbReference type="NCBI Taxonomy" id="221103"/>
    <lineage>
        <taxon>Eukaryota</taxon>
        <taxon>Fungi</taxon>
        <taxon>Dikarya</taxon>
        <taxon>Basidiomycota</taxon>
        <taxon>Agaricomycotina</taxon>
        <taxon>Agaricomycetes</taxon>
        <taxon>Agaricomycetidae</taxon>
        <taxon>Agaricales</taxon>
        <taxon>Marasmiineae</taxon>
        <taxon>Marasmiaceae</taxon>
        <taxon>Moniliophthora</taxon>
    </lineage>
</organism>
<feature type="domain" description="Peptidase S33 tripeptidyl aminopeptidase-like C-terminal" evidence="5">
    <location>
        <begin position="417"/>
        <end position="486"/>
    </location>
</feature>
<protein>
    <recommendedName>
        <fullName evidence="8">AB hydrolase-1 domain-containing protein</fullName>
    </recommendedName>
</protein>
<dbReference type="Gene3D" id="3.40.50.1820">
    <property type="entry name" value="alpha/beta hydrolase"/>
    <property type="match status" value="1"/>
</dbReference>
<evidence type="ECO:0000256" key="3">
    <source>
        <dbReference type="SAM" id="SignalP"/>
    </source>
</evidence>
<dbReference type="PANTHER" id="PTHR43248:SF25">
    <property type="entry name" value="AB HYDROLASE-1 DOMAIN-CONTAINING PROTEIN-RELATED"/>
    <property type="match status" value="1"/>
</dbReference>
<evidence type="ECO:0000313" key="6">
    <source>
        <dbReference type="EMBL" id="KTB36848.1"/>
    </source>
</evidence>
<feature type="signal peptide" evidence="3">
    <location>
        <begin position="1"/>
        <end position="24"/>
    </location>
</feature>
<name>A0A0W0FKL9_MONRR</name>
<dbReference type="InterPro" id="IPR000073">
    <property type="entry name" value="AB_hydrolase_1"/>
</dbReference>
<dbReference type="SUPFAM" id="SSF53474">
    <property type="entry name" value="alpha/beta-Hydrolases"/>
    <property type="match status" value="1"/>
</dbReference>
<evidence type="ECO:0008006" key="8">
    <source>
        <dbReference type="Google" id="ProtNLM"/>
    </source>
</evidence>